<organism evidence="1 2">
    <name type="scientific">Ambispora gerdemannii</name>
    <dbReference type="NCBI Taxonomy" id="144530"/>
    <lineage>
        <taxon>Eukaryota</taxon>
        <taxon>Fungi</taxon>
        <taxon>Fungi incertae sedis</taxon>
        <taxon>Mucoromycota</taxon>
        <taxon>Glomeromycotina</taxon>
        <taxon>Glomeromycetes</taxon>
        <taxon>Archaeosporales</taxon>
        <taxon>Ambisporaceae</taxon>
        <taxon>Ambispora</taxon>
    </lineage>
</organism>
<comment type="caution">
    <text evidence="1">The sequence shown here is derived from an EMBL/GenBank/DDBJ whole genome shotgun (WGS) entry which is preliminary data.</text>
</comment>
<evidence type="ECO:0000313" key="2">
    <source>
        <dbReference type="Proteomes" id="UP000789831"/>
    </source>
</evidence>
<dbReference type="SUPFAM" id="SSF81901">
    <property type="entry name" value="HCP-like"/>
    <property type="match status" value="1"/>
</dbReference>
<dbReference type="Proteomes" id="UP000789831">
    <property type="component" value="Unassembled WGS sequence"/>
</dbReference>
<proteinExistence type="predicted"/>
<dbReference type="Gene3D" id="1.25.40.10">
    <property type="entry name" value="Tetratricopeptide repeat domain"/>
    <property type="match status" value="1"/>
</dbReference>
<dbReference type="InterPro" id="IPR011990">
    <property type="entry name" value="TPR-like_helical_dom_sf"/>
</dbReference>
<sequence length="143" mass="16446">MQISQNNNGPLNGVSKIFMESIRRGTMYTQIEQEIRGYLKNSNISIEEFVKRLENSNYRQIFKCILGFCYEHNIGTLDHVKAFQNYKYSADNNSSYGHLFVVAEFYELGFGTMVDLEEAKKWRNAAHGIGAQEKDAELVNRCG</sequence>
<dbReference type="OrthoDB" id="2449766at2759"/>
<evidence type="ECO:0000313" key="1">
    <source>
        <dbReference type="EMBL" id="CAG8471632.1"/>
    </source>
</evidence>
<name>A0A9N8W5G4_9GLOM</name>
<reference evidence="1" key="1">
    <citation type="submission" date="2021-06" db="EMBL/GenBank/DDBJ databases">
        <authorList>
            <person name="Kallberg Y."/>
            <person name="Tangrot J."/>
            <person name="Rosling A."/>
        </authorList>
    </citation>
    <scope>NUCLEOTIDE SEQUENCE</scope>
    <source>
        <strain evidence="1">MT106</strain>
    </source>
</reference>
<accession>A0A9N8W5G4</accession>
<gene>
    <name evidence="1" type="ORF">AGERDE_LOCUS2769</name>
</gene>
<dbReference type="AlphaFoldDB" id="A0A9N8W5G4"/>
<keyword evidence="2" id="KW-1185">Reference proteome</keyword>
<protein>
    <submittedName>
        <fullName evidence="1">2507_t:CDS:1</fullName>
    </submittedName>
</protein>
<dbReference type="EMBL" id="CAJVPL010000243">
    <property type="protein sequence ID" value="CAG8471632.1"/>
    <property type="molecule type" value="Genomic_DNA"/>
</dbReference>